<evidence type="ECO:0000256" key="2">
    <source>
        <dbReference type="ARBA" id="ARBA00022670"/>
    </source>
</evidence>
<dbReference type="NCBIfam" id="TIGR00225">
    <property type="entry name" value="prc"/>
    <property type="match status" value="1"/>
</dbReference>
<evidence type="ECO:0000256" key="4">
    <source>
        <dbReference type="ARBA" id="ARBA00022825"/>
    </source>
</evidence>
<feature type="domain" description="PDZ" evidence="8">
    <location>
        <begin position="175"/>
        <end position="209"/>
    </location>
</feature>
<dbReference type="PANTHER" id="PTHR32060">
    <property type="entry name" value="TAIL-SPECIFIC PROTEASE"/>
    <property type="match status" value="1"/>
</dbReference>
<dbReference type="CDD" id="cd07560">
    <property type="entry name" value="Peptidase_S41_CPP"/>
    <property type="match status" value="1"/>
</dbReference>
<protein>
    <submittedName>
        <fullName evidence="9">Putative CtpA-like serine protease</fullName>
        <ecNumber evidence="9">3.4.21.-</ecNumber>
    </submittedName>
</protein>
<dbReference type="SMART" id="SM00245">
    <property type="entry name" value="TSPc"/>
    <property type="match status" value="1"/>
</dbReference>
<dbReference type="Proteomes" id="UP000238823">
    <property type="component" value="Unassembled WGS sequence"/>
</dbReference>
<keyword evidence="4 5" id="KW-0720">Serine protease</keyword>
<evidence type="ECO:0000256" key="3">
    <source>
        <dbReference type="ARBA" id="ARBA00022801"/>
    </source>
</evidence>
<gene>
    <name evidence="9" type="ORF">ENSA7_44190</name>
</gene>
<comment type="similarity">
    <text evidence="1 5">Belongs to the peptidase S41A family.</text>
</comment>
<reference evidence="9 10" key="1">
    <citation type="submission" date="2018-03" db="EMBL/GenBank/DDBJ databases">
        <title>Draft Genome Sequences of the Obligatory Marine Myxobacteria Enhygromyxa salina SWB007.</title>
        <authorList>
            <person name="Poehlein A."/>
            <person name="Moghaddam J.A."/>
            <person name="Harms H."/>
            <person name="Alanjari M."/>
            <person name="Koenig G.M."/>
            <person name="Daniel R."/>
            <person name="Schaeberle T.F."/>
        </authorList>
    </citation>
    <scope>NUCLEOTIDE SEQUENCE [LARGE SCALE GENOMIC DNA]</scope>
    <source>
        <strain evidence="9 10">SWB007</strain>
    </source>
</reference>
<dbReference type="EMBL" id="PVNL01000090">
    <property type="protein sequence ID" value="PRQ05686.1"/>
    <property type="molecule type" value="Genomic_DNA"/>
</dbReference>
<accession>A0A2S9YKX7</accession>
<dbReference type="GO" id="GO:0007165">
    <property type="term" value="P:signal transduction"/>
    <property type="evidence" value="ECO:0007669"/>
    <property type="project" value="TreeGrafter"/>
</dbReference>
<evidence type="ECO:0000256" key="7">
    <source>
        <dbReference type="SAM" id="SignalP"/>
    </source>
</evidence>
<comment type="caution">
    <text evidence="9">The sequence shown here is derived from an EMBL/GenBank/DDBJ whole genome shotgun (WGS) entry which is preliminary data.</text>
</comment>
<dbReference type="InterPro" id="IPR041489">
    <property type="entry name" value="PDZ_6"/>
</dbReference>
<proteinExistence type="inferred from homology"/>
<name>A0A2S9YKX7_9BACT</name>
<dbReference type="InterPro" id="IPR029045">
    <property type="entry name" value="ClpP/crotonase-like_dom_sf"/>
</dbReference>
<dbReference type="SUPFAM" id="SSF50156">
    <property type="entry name" value="PDZ domain-like"/>
    <property type="match status" value="1"/>
</dbReference>
<keyword evidence="3 5" id="KW-0378">Hydrolase</keyword>
<evidence type="ECO:0000313" key="10">
    <source>
        <dbReference type="Proteomes" id="UP000238823"/>
    </source>
</evidence>
<dbReference type="GO" id="GO:0030288">
    <property type="term" value="C:outer membrane-bounded periplasmic space"/>
    <property type="evidence" value="ECO:0007669"/>
    <property type="project" value="TreeGrafter"/>
</dbReference>
<dbReference type="SMART" id="SM00228">
    <property type="entry name" value="PDZ"/>
    <property type="match status" value="1"/>
</dbReference>
<dbReference type="SUPFAM" id="SSF52096">
    <property type="entry name" value="ClpP/crotonase"/>
    <property type="match status" value="1"/>
</dbReference>
<dbReference type="InterPro" id="IPR036034">
    <property type="entry name" value="PDZ_sf"/>
</dbReference>
<dbReference type="GO" id="GO:0006508">
    <property type="term" value="P:proteolysis"/>
    <property type="evidence" value="ECO:0007669"/>
    <property type="project" value="UniProtKB-KW"/>
</dbReference>
<keyword evidence="2 5" id="KW-0645">Protease</keyword>
<dbReference type="Gene3D" id="2.30.42.10">
    <property type="match status" value="1"/>
</dbReference>
<evidence type="ECO:0000259" key="8">
    <source>
        <dbReference type="PROSITE" id="PS50106"/>
    </source>
</evidence>
<evidence type="ECO:0000256" key="5">
    <source>
        <dbReference type="RuleBase" id="RU004404"/>
    </source>
</evidence>
<feature type="signal peptide" evidence="7">
    <location>
        <begin position="1"/>
        <end position="40"/>
    </location>
</feature>
<feature type="region of interest" description="Disordered" evidence="6">
    <location>
        <begin position="438"/>
        <end position="482"/>
    </location>
</feature>
<dbReference type="GO" id="GO:0004175">
    <property type="term" value="F:endopeptidase activity"/>
    <property type="evidence" value="ECO:0007669"/>
    <property type="project" value="TreeGrafter"/>
</dbReference>
<dbReference type="PROSITE" id="PS50106">
    <property type="entry name" value="PDZ"/>
    <property type="match status" value="1"/>
</dbReference>
<dbReference type="InterPro" id="IPR001478">
    <property type="entry name" value="PDZ"/>
</dbReference>
<evidence type="ECO:0000256" key="6">
    <source>
        <dbReference type="SAM" id="MobiDB-lite"/>
    </source>
</evidence>
<dbReference type="AlphaFoldDB" id="A0A2S9YKX7"/>
<dbReference type="Pfam" id="PF03572">
    <property type="entry name" value="Peptidase_S41"/>
    <property type="match status" value="1"/>
</dbReference>
<dbReference type="InterPro" id="IPR005151">
    <property type="entry name" value="Tail-specific_protease"/>
</dbReference>
<dbReference type="Gene3D" id="3.30.750.44">
    <property type="match status" value="1"/>
</dbReference>
<keyword evidence="7" id="KW-0732">Signal</keyword>
<sequence>MPELGRVAYTRWMRTSSICGAGLCLLLGGLAGASLQSALAAPDEPPAVRPAVEPVVAAGPEYSRYHKLDRFARALAIIEQYYVRPVDGDALIDAALSGLVADLDPHTNYLAPADAKLLLEDTEGRFGGVGLVVTLRVEPISGTIADAEEPRAQPQPPGPTATPAAPTDEPVRLVMYIDDVIPGGPAQQAGLVVGDRILAIEGKPIANFSDLGDAVMIMRGEPGTKVSFTTVHADQAARELTVVRAIVDPPAVEVRWLGEGLGVLRLRDFQSASARELRDGLAELRASAKQAGGELQGVVLDLRDNGGGLLDQAIHIADMFIADGVLVRTRGRQGRLLDEARAQGPGTVRDLPLVVLMNKGSASASEIVAGALQDHRRALIIGERSYGKGSVQAPFELGGGALIKLTTALYYTPDDRLIQASGIEPDVLVGPLRAEYTDSRPSLQPERANPQHLEPQDFGRPPVPSDDAQPSPARTEAGEDAQLLAAIDHLQAWARVSPGRRTRNR</sequence>
<feature type="chain" id="PRO_5015746468" evidence="7">
    <location>
        <begin position="41"/>
        <end position="505"/>
    </location>
</feature>
<evidence type="ECO:0000256" key="1">
    <source>
        <dbReference type="ARBA" id="ARBA00009179"/>
    </source>
</evidence>
<dbReference type="PANTHER" id="PTHR32060:SF30">
    <property type="entry name" value="CARBOXY-TERMINAL PROCESSING PROTEASE CTPA"/>
    <property type="match status" value="1"/>
</dbReference>
<dbReference type="Pfam" id="PF17820">
    <property type="entry name" value="PDZ_6"/>
    <property type="match status" value="1"/>
</dbReference>
<dbReference type="EC" id="3.4.21.-" evidence="9"/>
<evidence type="ECO:0000313" key="9">
    <source>
        <dbReference type="EMBL" id="PRQ05686.1"/>
    </source>
</evidence>
<dbReference type="Gene3D" id="3.90.226.10">
    <property type="entry name" value="2-enoyl-CoA Hydratase, Chain A, domain 1"/>
    <property type="match status" value="1"/>
</dbReference>
<dbReference type="GO" id="GO:0008236">
    <property type="term" value="F:serine-type peptidase activity"/>
    <property type="evidence" value="ECO:0007669"/>
    <property type="project" value="UniProtKB-KW"/>
</dbReference>
<organism evidence="9 10">
    <name type="scientific">Enhygromyxa salina</name>
    <dbReference type="NCBI Taxonomy" id="215803"/>
    <lineage>
        <taxon>Bacteria</taxon>
        <taxon>Pseudomonadati</taxon>
        <taxon>Myxococcota</taxon>
        <taxon>Polyangia</taxon>
        <taxon>Nannocystales</taxon>
        <taxon>Nannocystaceae</taxon>
        <taxon>Enhygromyxa</taxon>
    </lineage>
</organism>
<dbReference type="InterPro" id="IPR004447">
    <property type="entry name" value="Peptidase_S41A"/>
</dbReference>
<feature type="region of interest" description="Disordered" evidence="6">
    <location>
        <begin position="145"/>
        <end position="166"/>
    </location>
</feature>